<dbReference type="Proteomes" id="UP001296921">
    <property type="component" value="Unassembled WGS sequence"/>
</dbReference>
<name>A0ABS1IQJ9_9GAMM</name>
<evidence type="ECO:0000313" key="1">
    <source>
        <dbReference type="EMBL" id="MBK5144036.1"/>
    </source>
</evidence>
<comment type="caution">
    <text evidence="1">The sequence shown here is derived from an EMBL/GenBank/DDBJ whole genome shotgun (WGS) entry which is preliminary data.</text>
</comment>
<accession>A0ABS1IQJ9</accession>
<proteinExistence type="predicted"/>
<evidence type="ECO:0000313" key="2">
    <source>
        <dbReference type="Proteomes" id="UP001296921"/>
    </source>
</evidence>
<organism evidence="1 2">
    <name type="scientific">Limnobaculum allomyrinae</name>
    <dbReference type="NCBI Taxonomy" id="2791986"/>
    <lineage>
        <taxon>Bacteria</taxon>
        <taxon>Pseudomonadati</taxon>
        <taxon>Pseudomonadota</taxon>
        <taxon>Gammaproteobacteria</taxon>
        <taxon>Enterobacterales</taxon>
        <taxon>Budviciaceae</taxon>
        <taxon>Limnobaculum</taxon>
    </lineage>
</organism>
<sequence>MLCPTGRLFVFHTGASCGPALALLPVCLVVNAAMTANGSLSGRLVLLNVPLNSVIIRGIYPLT</sequence>
<dbReference type="EMBL" id="JADRCR010000004">
    <property type="protein sequence ID" value="MBK5144036.1"/>
    <property type="molecule type" value="Genomic_DNA"/>
</dbReference>
<gene>
    <name evidence="1" type="ORF">I2494_09950</name>
</gene>
<protein>
    <submittedName>
        <fullName evidence="1">Uncharacterized protein</fullName>
    </submittedName>
</protein>
<dbReference type="RefSeq" id="WP_218466686.1">
    <property type="nucleotide sequence ID" value="NZ_JADRCR010000004.1"/>
</dbReference>
<keyword evidence="2" id="KW-1185">Reference proteome</keyword>
<reference evidence="1 2" key="1">
    <citation type="submission" date="2020-11" db="EMBL/GenBank/DDBJ databases">
        <title>Insectihabitans protaetiae gen. nov. sp. nov. and Insectihabitans allomyrinae sp. nov., isolated from larvae of Protaetia brevitarsis seulensis and Allomyrina dichotoma, respectively.</title>
        <authorList>
            <person name="Lee S.D."/>
            <person name="Byeon Y.-S."/>
            <person name="Kim S.-M."/>
            <person name="Yang H.L."/>
            <person name="Kim I.S."/>
        </authorList>
    </citation>
    <scope>NUCLEOTIDE SEQUENCE [LARGE SCALE GENOMIC DNA]</scope>
    <source>
        <strain evidence="1 2">BWR-B9</strain>
    </source>
</reference>